<evidence type="ECO:0000256" key="1">
    <source>
        <dbReference type="SAM" id="MobiDB-lite"/>
    </source>
</evidence>
<dbReference type="EMBL" id="SMMG02000001">
    <property type="protein sequence ID" value="KAA3487510.1"/>
    <property type="molecule type" value="Genomic_DNA"/>
</dbReference>
<gene>
    <name evidence="2" type="ORF">EPI10_031330</name>
</gene>
<evidence type="ECO:0000313" key="2">
    <source>
        <dbReference type="EMBL" id="KAA3487510.1"/>
    </source>
</evidence>
<feature type="compositionally biased region" description="Basic and acidic residues" evidence="1">
    <location>
        <begin position="66"/>
        <end position="78"/>
    </location>
</feature>
<keyword evidence="3" id="KW-1185">Reference proteome</keyword>
<comment type="caution">
    <text evidence="2">The sequence shown here is derived from an EMBL/GenBank/DDBJ whole genome shotgun (WGS) entry which is preliminary data.</text>
</comment>
<dbReference type="AlphaFoldDB" id="A0A5B6X019"/>
<reference evidence="2" key="1">
    <citation type="submission" date="2019-08" db="EMBL/GenBank/DDBJ databases">
        <authorList>
            <person name="Liu F."/>
        </authorList>
    </citation>
    <scope>NUCLEOTIDE SEQUENCE [LARGE SCALE GENOMIC DNA]</scope>
    <source>
        <strain evidence="2">PA1801</strain>
        <tissue evidence="2">Leaf</tissue>
    </source>
</reference>
<organism evidence="2 3">
    <name type="scientific">Gossypium australe</name>
    <dbReference type="NCBI Taxonomy" id="47621"/>
    <lineage>
        <taxon>Eukaryota</taxon>
        <taxon>Viridiplantae</taxon>
        <taxon>Streptophyta</taxon>
        <taxon>Embryophyta</taxon>
        <taxon>Tracheophyta</taxon>
        <taxon>Spermatophyta</taxon>
        <taxon>Magnoliopsida</taxon>
        <taxon>eudicotyledons</taxon>
        <taxon>Gunneridae</taxon>
        <taxon>Pentapetalae</taxon>
        <taxon>rosids</taxon>
        <taxon>malvids</taxon>
        <taxon>Malvales</taxon>
        <taxon>Malvaceae</taxon>
        <taxon>Malvoideae</taxon>
        <taxon>Gossypium</taxon>
    </lineage>
</organism>
<protein>
    <submittedName>
        <fullName evidence="2">Sal-like protein 1</fullName>
    </submittedName>
</protein>
<accession>A0A5B6X019</accession>
<sequence>MTVTEYEREFMRLSQYARECISSEAIMCKRFEVAEALGKDKRKAESKARDMRKRFQSRSFQSTSKKFRDDQNHSRDNVGHLNRN</sequence>
<evidence type="ECO:0000313" key="3">
    <source>
        <dbReference type="Proteomes" id="UP000325315"/>
    </source>
</evidence>
<feature type="compositionally biased region" description="Basic and acidic residues" evidence="1">
    <location>
        <begin position="39"/>
        <end position="49"/>
    </location>
</feature>
<dbReference type="Proteomes" id="UP000325315">
    <property type="component" value="Unassembled WGS sequence"/>
</dbReference>
<proteinExistence type="predicted"/>
<dbReference type="OrthoDB" id="2272416at2759"/>
<feature type="region of interest" description="Disordered" evidence="1">
    <location>
        <begin position="39"/>
        <end position="84"/>
    </location>
</feature>
<name>A0A5B6X019_9ROSI</name>